<dbReference type="Pfam" id="PF04882">
    <property type="entry name" value="Peroxin-3"/>
    <property type="match status" value="1"/>
</dbReference>
<evidence type="ECO:0000256" key="3">
    <source>
        <dbReference type="ARBA" id="ARBA00023134"/>
    </source>
</evidence>
<reference evidence="6 7" key="1">
    <citation type="journal article" date="2024" name="Nat. Commun.">
        <title>Phylogenomics reveals the evolutionary origins of lichenization in chlorophyte algae.</title>
        <authorList>
            <person name="Puginier C."/>
            <person name="Libourel C."/>
            <person name="Otte J."/>
            <person name="Skaloud P."/>
            <person name="Haon M."/>
            <person name="Grisel S."/>
            <person name="Petersen M."/>
            <person name="Berrin J.G."/>
            <person name="Delaux P.M."/>
            <person name="Dal Grande F."/>
            <person name="Keller J."/>
        </authorList>
    </citation>
    <scope>NUCLEOTIDE SEQUENCE [LARGE SCALE GENOMIC DNA]</scope>
    <source>
        <strain evidence="6 7">SAG 2523</strain>
    </source>
</reference>
<dbReference type="SMART" id="SM00174">
    <property type="entry name" value="RHO"/>
    <property type="match status" value="1"/>
</dbReference>
<dbReference type="GO" id="GO:0003924">
    <property type="term" value="F:GTPase activity"/>
    <property type="evidence" value="ECO:0007669"/>
    <property type="project" value="InterPro"/>
</dbReference>
<accession>A0AAW1SL82</accession>
<name>A0AAW1SL82_9CHLO</name>
<dbReference type="SUPFAM" id="SSF52540">
    <property type="entry name" value="P-loop containing nucleoside triphosphate hydrolases"/>
    <property type="match status" value="1"/>
</dbReference>
<dbReference type="GO" id="GO:0012505">
    <property type="term" value="C:endomembrane system"/>
    <property type="evidence" value="ECO:0007669"/>
    <property type="project" value="UniProtKB-SubCell"/>
</dbReference>
<evidence type="ECO:0000256" key="4">
    <source>
        <dbReference type="ARBA" id="ARBA00037868"/>
    </source>
</evidence>
<dbReference type="EMBL" id="JALJOV010001402">
    <property type="protein sequence ID" value="KAK9848395.1"/>
    <property type="molecule type" value="Genomic_DNA"/>
</dbReference>
<dbReference type="InterPro" id="IPR005225">
    <property type="entry name" value="Small_GTP-bd"/>
</dbReference>
<dbReference type="Proteomes" id="UP001485043">
    <property type="component" value="Unassembled WGS sequence"/>
</dbReference>
<feature type="region of interest" description="Disordered" evidence="5">
    <location>
        <begin position="168"/>
        <end position="191"/>
    </location>
</feature>
<evidence type="ECO:0000256" key="1">
    <source>
        <dbReference type="ARBA" id="ARBA00006270"/>
    </source>
</evidence>
<dbReference type="InterPro" id="IPR001806">
    <property type="entry name" value="Small_GTPase"/>
</dbReference>
<dbReference type="Gene3D" id="3.40.50.300">
    <property type="entry name" value="P-loop containing nucleotide triphosphate hydrolases"/>
    <property type="match status" value="1"/>
</dbReference>
<feature type="compositionally biased region" description="Polar residues" evidence="5">
    <location>
        <begin position="130"/>
        <end position="140"/>
    </location>
</feature>
<dbReference type="NCBIfam" id="TIGR00231">
    <property type="entry name" value="small_GTP"/>
    <property type="match status" value="1"/>
</dbReference>
<dbReference type="PROSITE" id="PS51419">
    <property type="entry name" value="RAB"/>
    <property type="match status" value="1"/>
</dbReference>
<dbReference type="AlphaFoldDB" id="A0AAW1SL82"/>
<dbReference type="InterPro" id="IPR006966">
    <property type="entry name" value="Peroxin-3"/>
</dbReference>
<evidence type="ECO:0000256" key="5">
    <source>
        <dbReference type="SAM" id="MobiDB-lite"/>
    </source>
</evidence>
<organism evidence="6 7">
    <name type="scientific">Apatococcus fuscideae</name>
    <dbReference type="NCBI Taxonomy" id="2026836"/>
    <lineage>
        <taxon>Eukaryota</taxon>
        <taxon>Viridiplantae</taxon>
        <taxon>Chlorophyta</taxon>
        <taxon>core chlorophytes</taxon>
        <taxon>Trebouxiophyceae</taxon>
        <taxon>Chlorellales</taxon>
        <taxon>Chlorellaceae</taxon>
        <taxon>Apatococcus</taxon>
    </lineage>
</organism>
<keyword evidence="3" id="KW-0342">GTP-binding</keyword>
<evidence type="ECO:0000256" key="2">
    <source>
        <dbReference type="ARBA" id="ARBA00022741"/>
    </source>
</evidence>
<dbReference type="SMART" id="SM00175">
    <property type="entry name" value="RAB"/>
    <property type="match status" value="1"/>
</dbReference>
<dbReference type="GO" id="GO:0005525">
    <property type="term" value="F:GTP binding"/>
    <property type="evidence" value="ECO:0007669"/>
    <property type="project" value="UniProtKB-KW"/>
</dbReference>
<dbReference type="PROSITE" id="PS51417">
    <property type="entry name" value="ARF"/>
    <property type="match status" value="1"/>
</dbReference>
<sequence>MYPRTGRDDTYTESYISTIGVDFKIRTVELDGKVIKLQIWDTAGQERFRTITSSYYRGAHGIIVVYDVTDQESFNNVKQWLNEIDRYANENTAKAFADEIGVPFLETSAKNATNVEQAFMTMAAEIKNRMASQPAMTKPSTIRPGPGKEIPDKQEHLLLISTCLPQHLRRSQQQKESRESQGPQTASPQSPWMQACSAIFESIQSISDSTTLPQALRDLQRHVARLTGVQSASRLLREGKKGHGAAATPSGKLETWQQLKVAAFTNAAASAWLLALLDMLLRVQLNILGRHLFLASHLCSNSEMLSEEAGPETPGLQVSRRAQTMFLDFAHFLPERGSAAMVELAGAAAKKFLMPIDLTDRLGPNDILGILSRIHLEVEAQAGKQGWATFMLPSSSEEAQYADAYPPAEPDYTALQPAALLARDEEIVSDMLAEVRDVIGTAKFHAALRASVQAVAARTADGLANSEAGTGLDKLKLPLAKLIPRVSAAGTAALDSSSTSTRDCLAAVSALPAVQQLCASVYSAGPPL</sequence>
<dbReference type="Pfam" id="PF00071">
    <property type="entry name" value="Ras"/>
    <property type="match status" value="1"/>
</dbReference>
<keyword evidence="2" id="KW-0547">Nucleotide-binding</keyword>
<dbReference type="InterPro" id="IPR050227">
    <property type="entry name" value="Rab"/>
</dbReference>
<dbReference type="GO" id="GO:0007031">
    <property type="term" value="P:peroxisome organization"/>
    <property type="evidence" value="ECO:0007669"/>
    <property type="project" value="InterPro"/>
</dbReference>
<feature type="region of interest" description="Disordered" evidence="5">
    <location>
        <begin position="130"/>
        <end position="151"/>
    </location>
</feature>
<comment type="caution">
    <text evidence="6">The sequence shown here is derived from an EMBL/GenBank/DDBJ whole genome shotgun (WGS) entry which is preliminary data.</text>
</comment>
<dbReference type="PROSITE" id="PS51421">
    <property type="entry name" value="RAS"/>
    <property type="match status" value="1"/>
</dbReference>
<dbReference type="PRINTS" id="PR00449">
    <property type="entry name" value="RASTRNSFRMNG"/>
</dbReference>
<comment type="similarity">
    <text evidence="1">Belongs to the small GTPase superfamily. Rab family.</text>
</comment>
<comment type="subcellular location">
    <subcellularLocation>
        <location evidence="4">Endomembrane system</location>
        <topology evidence="4">Lipid-anchor</topology>
    </subcellularLocation>
</comment>
<dbReference type="FunFam" id="3.40.50.300:FF:001447">
    <property type="entry name" value="Ras-related protein Rab-1B"/>
    <property type="match status" value="1"/>
</dbReference>
<dbReference type="InterPro" id="IPR027417">
    <property type="entry name" value="P-loop_NTPase"/>
</dbReference>
<dbReference type="GO" id="GO:0005778">
    <property type="term" value="C:peroxisomal membrane"/>
    <property type="evidence" value="ECO:0007669"/>
    <property type="project" value="InterPro"/>
</dbReference>
<dbReference type="PANTHER" id="PTHR47977">
    <property type="entry name" value="RAS-RELATED PROTEIN RAB"/>
    <property type="match status" value="1"/>
</dbReference>
<dbReference type="SMART" id="SM00173">
    <property type="entry name" value="RAS"/>
    <property type="match status" value="1"/>
</dbReference>
<feature type="compositionally biased region" description="Polar residues" evidence="5">
    <location>
        <begin position="182"/>
        <end position="191"/>
    </location>
</feature>
<proteinExistence type="inferred from homology"/>
<gene>
    <name evidence="6" type="ORF">WJX84_002929</name>
</gene>
<protein>
    <submittedName>
        <fullName evidence="6">Uncharacterized protein</fullName>
    </submittedName>
</protein>
<evidence type="ECO:0000313" key="6">
    <source>
        <dbReference type="EMBL" id="KAK9848395.1"/>
    </source>
</evidence>
<evidence type="ECO:0000313" key="7">
    <source>
        <dbReference type="Proteomes" id="UP001485043"/>
    </source>
</evidence>
<keyword evidence="7" id="KW-1185">Reference proteome</keyword>